<name>M7NV79_PNEMU</name>
<evidence type="ECO:0000256" key="1">
    <source>
        <dbReference type="ARBA" id="ARBA00004633"/>
    </source>
</evidence>
<dbReference type="GO" id="GO:0043328">
    <property type="term" value="P:protein transport to vacuole involved in ubiquitin-dependent protein catabolic process via the multivesicular body sorting pathway"/>
    <property type="evidence" value="ECO:0007669"/>
    <property type="project" value="EnsemblFungi"/>
</dbReference>
<dbReference type="SUPFAM" id="SSF140427">
    <property type="entry name" value="VPS28 C-terminal domain-like"/>
    <property type="match status" value="1"/>
</dbReference>
<protein>
    <recommendedName>
        <fullName evidence="5">Vacuolar protein sorting-associated protein 28</fullName>
    </recommendedName>
    <alternativeName>
        <fullName evidence="5">ESCRT-I complex subunit VPS28</fullName>
    </alternativeName>
</protein>
<dbReference type="FunFam" id="1.20.120.1130:FF:000001">
    <property type="entry name" value="Vacuolar protein sorting-associated protein 28 homolog"/>
    <property type="match status" value="1"/>
</dbReference>
<accession>M7NV79</accession>
<evidence type="ECO:0000259" key="8">
    <source>
        <dbReference type="PROSITE" id="PS51310"/>
    </source>
</evidence>
<sequence length="225" mass="25727">MRLVCVIYALCIFTMNTLEKVCLYETSAERNVWESLSDIYSIIRTLEFLEKAYLRDIISSDEYTPTCLRLLAQYKTILKSPSVANAFESLETFCAVYEISCFHAIYRLNVGVPVTIEHVTKTSSLPESGVSAKQVAEAVQNFITFMDALRLKYTAKDQLHPLLSELMVSLNAVTHETFEGRGIILHWLILLNNMSASEEITEKQSRQMLFDIEGVYNEFYKSLSM</sequence>
<evidence type="ECO:0000256" key="6">
    <source>
        <dbReference type="PROSITE-ProRule" id="PRU00642"/>
    </source>
</evidence>
<evidence type="ECO:0000256" key="2">
    <source>
        <dbReference type="ARBA" id="ARBA00022448"/>
    </source>
</evidence>
<evidence type="ECO:0000256" key="5">
    <source>
        <dbReference type="PIRNR" id="PIRNR017535"/>
    </source>
</evidence>
<dbReference type="HOGENOM" id="CLU_076417_1_0_1"/>
<dbReference type="Proteomes" id="UP000011958">
    <property type="component" value="Unassembled WGS sequence"/>
</dbReference>
<evidence type="ECO:0000313" key="11">
    <source>
        <dbReference type="Proteomes" id="UP000011958"/>
    </source>
</evidence>
<dbReference type="EMBL" id="AFWA02000002">
    <property type="protein sequence ID" value="EMR11197.1"/>
    <property type="molecule type" value="Genomic_DNA"/>
</dbReference>
<dbReference type="InterPro" id="IPR037202">
    <property type="entry name" value="ESCRT_assembly_dom"/>
</dbReference>
<dbReference type="Pfam" id="PF03997">
    <property type="entry name" value="VPS28"/>
    <property type="match status" value="1"/>
</dbReference>
<keyword evidence="4 5" id="KW-0653">Protein transport</keyword>
<keyword evidence="11" id="KW-1185">Reference proteome</keyword>
<feature type="domain" description="VPS28 C-terminal" evidence="8">
    <location>
        <begin position="130"/>
        <end position="224"/>
    </location>
</feature>
<comment type="caution">
    <text evidence="10">The sequence shown here is derived from an EMBL/GenBank/DDBJ whole genome shotgun (WGS) entry which is preliminary data.</text>
</comment>
<dbReference type="InterPro" id="IPR037206">
    <property type="entry name" value="VPS28_C_sf"/>
</dbReference>
<dbReference type="GO" id="GO:0006623">
    <property type="term" value="P:protein targeting to vacuole"/>
    <property type="evidence" value="ECO:0007669"/>
    <property type="project" value="EnsemblFungi"/>
</dbReference>
<dbReference type="InterPro" id="IPR038358">
    <property type="entry name" value="VPS28_N_sf"/>
</dbReference>
<evidence type="ECO:0000313" key="10">
    <source>
        <dbReference type="EMBL" id="EMR11197.1"/>
    </source>
</evidence>
<dbReference type="InterPro" id="IPR017898">
    <property type="entry name" value="VPS28_N"/>
</dbReference>
<gene>
    <name evidence="10" type="ORF">PNEG_00789</name>
</gene>
<dbReference type="OrthoDB" id="2671at2759"/>
<dbReference type="STRING" id="1069680.M7NV79"/>
<organism evidence="10 11">
    <name type="scientific">Pneumocystis murina (strain B123)</name>
    <name type="common">Mouse pneumocystis pneumonia agent</name>
    <name type="synonym">Pneumocystis carinii f. sp. muris</name>
    <dbReference type="NCBI Taxonomy" id="1069680"/>
    <lineage>
        <taxon>Eukaryota</taxon>
        <taxon>Fungi</taxon>
        <taxon>Dikarya</taxon>
        <taxon>Ascomycota</taxon>
        <taxon>Taphrinomycotina</taxon>
        <taxon>Pneumocystomycetes</taxon>
        <taxon>Pneumocystaceae</taxon>
        <taxon>Pneumocystis</taxon>
    </lineage>
</organism>
<dbReference type="PANTHER" id="PTHR12937:SF0">
    <property type="entry name" value="VACUOLAR PROTEIN SORTING-ASSOCIATED PROTEIN 28 HOMOLOG"/>
    <property type="match status" value="1"/>
</dbReference>
<dbReference type="GeneID" id="19894487"/>
<dbReference type="PANTHER" id="PTHR12937">
    <property type="entry name" value="VACUOLAR PROTEIN SORTING 28, ISOFORM 2 VPS28"/>
    <property type="match status" value="1"/>
</dbReference>
<dbReference type="PIRSF" id="PIRSF017535">
    <property type="entry name" value="VPS28"/>
    <property type="match status" value="1"/>
</dbReference>
<comment type="function">
    <text evidence="5">Component of the ESCRT-I complex (endosomal sorting complex required for transport I), a regulator of vesicular trafficking process.</text>
</comment>
<feature type="domain" description="VPS28 N-terminal" evidence="9">
    <location>
        <begin position="1"/>
        <end position="118"/>
    </location>
</feature>
<dbReference type="GO" id="GO:0006612">
    <property type="term" value="P:protein targeting to membrane"/>
    <property type="evidence" value="ECO:0007669"/>
    <property type="project" value="EnsemblFungi"/>
</dbReference>
<evidence type="ECO:0000256" key="3">
    <source>
        <dbReference type="ARBA" id="ARBA00022753"/>
    </source>
</evidence>
<dbReference type="PROSITE" id="PS51313">
    <property type="entry name" value="VPS28_N"/>
    <property type="match status" value="1"/>
</dbReference>
<comment type="subcellular location">
    <subcellularLocation>
        <location evidence="1">Late endosome membrane</location>
        <topology evidence="1">Peripheral membrane protein</topology>
    </subcellularLocation>
</comment>
<comment type="similarity">
    <text evidence="5 6">Belongs to the VPS28 family.</text>
</comment>
<evidence type="ECO:0000256" key="4">
    <source>
        <dbReference type="ARBA" id="ARBA00022927"/>
    </source>
</evidence>
<evidence type="ECO:0000259" key="9">
    <source>
        <dbReference type="PROSITE" id="PS51313"/>
    </source>
</evidence>
<keyword evidence="7" id="KW-0732">Signal</keyword>
<evidence type="ECO:0000256" key="7">
    <source>
        <dbReference type="SAM" id="SignalP"/>
    </source>
</evidence>
<dbReference type="RefSeq" id="XP_007872693.1">
    <property type="nucleotide sequence ID" value="XM_007874502.1"/>
</dbReference>
<feature type="chain" id="PRO_5004082697" description="Vacuolar protein sorting-associated protein 28" evidence="7">
    <location>
        <begin position="20"/>
        <end position="225"/>
    </location>
</feature>
<dbReference type="GO" id="GO:0000813">
    <property type="term" value="C:ESCRT I complex"/>
    <property type="evidence" value="ECO:0007669"/>
    <property type="project" value="UniProtKB-UniRule"/>
</dbReference>
<dbReference type="GO" id="GO:0044877">
    <property type="term" value="F:protein-containing complex binding"/>
    <property type="evidence" value="ECO:0007669"/>
    <property type="project" value="EnsemblFungi"/>
</dbReference>
<reference evidence="11" key="1">
    <citation type="journal article" date="2016" name="Nat. Commun.">
        <title>Genome analysis of three Pneumocystis species reveals adaptation mechanisms to life exclusively in mammalian hosts.</title>
        <authorList>
            <person name="Ma L."/>
            <person name="Chen Z."/>
            <person name="Huang D.W."/>
            <person name="Kutty G."/>
            <person name="Ishihara M."/>
            <person name="Wang H."/>
            <person name="Abouelleil A."/>
            <person name="Bishop L."/>
            <person name="Davey E."/>
            <person name="Deng R."/>
            <person name="Deng X."/>
            <person name="Fan L."/>
            <person name="Fantoni G."/>
            <person name="Fitzgerald M."/>
            <person name="Gogineni E."/>
            <person name="Goldberg J.M."/>
            <person name="Handley G."/>
            <person name="Hu X."/>
            <person name="Huber C."/>
            <person name="Jiao X."/>
            <person name="Jones K."/>
            <person name="Levin J.Z."/>
            <person name="Liu Y."/>
            <person name="Macdonald P."/>
            <person name="Melnikov A."/>
            <person name="Raley C."/>
            <person name="Sassi M."/>
            <person name="Sherman B.T."/>
            <person name="Song X."/>
            <person name="Sykes S."/>
            <person name="Tran B."/>
            <person name="Walsh L."/>
            <person name="Xia Y."/>
            <person name="Yang J."/>
            <person name="Young S."/>
            <person name="Zeng Q."/>
            <person name="Zheng X."/>
            <person name="Stephens R."/>
            <person name="Nusbaum C."/>
            <person name="Birren B.W."/>
            <person name="Azadi P."/>
            <person name="Lempicki R.A."/>
            <person name="Cuomo C.A."/>
            <person name="Kovacs J.A."/>
        </authorList>
    </citation>
    <scope>NUCLEOTIDE SEQUENCE [LARGE SCALE GENOMIC DNA]</scope>
    <source>
        <strain evidence="11">B123</strain>
    </source>
</reference>
<dbReference type="PROSITE" id="PS51310">
    <property type="entry name" value="VPS28_C"/>
    <property type="match status" value="1"/>
</dbReference>
<dbReference type="VEuPathDB" id="FungiDB:PNEG_00789"/>
<dbReference type="eggNOG" id="KOG3284">
    <property type="taxonomic scope" value="Eukaryota"/>
</dbReference>
<dbReference type="InterPro" id="IPR017899">
    <property type="entry name" value="VPS28_C"/>
</dbReference>
<dbReference type="GO" id="GO:0031902">
    <property type="term" value="C:late endosome membrane"/>
    <property type="evidence" value="ECO:0007669"/>
    <property type="project" value="UniProtKB-SubCell"/>
</dbReference>
<dbReference type="AlphaFoldDB" id="M7NV79"/>
<dbReference type="Gene3D" id="1.20.120.1130">
    <property type="match status" value="1"/>
</dbReference>
<dbReference type="OMA" id="CDEFPTV"/>
<proteinExistence type="inferred from homology"/>
<keyword evidence="3 5" id="KW-0967">Endosome</keyword>
<dbReference type="InterPro" id="IPR007143">
    <property type="entry name" value="Vps28"/>
</dbReference>
<feature type="signal peptide" evidence="7">
    <location>
        <begin position="1"/>
        <end position="19"/>
    </location>
</feature>
<dbReference type="SUPFAM" id="SSF140111">
    <property type="entry name" value="Endosomal sorting complex assembly domain"/>
    <property type="match status" value="1"/>
</dbReference>
<keyword evidence="2 5" id="KW-0813">Transport</keyword>
<dbReference type="Gene3D" id="1.20.1440.200">
    <property type="match status" value="1"/>
</dbReference>
<dbReference type="GO" id="GO:1904669">
    <property type="term" value="P:ATP export"/>
    <property type="evidence" value="ECO:0007669"/>
    <property type="project" value="EnsemblFungi"/>
</dbReference>